<dbReference type="InterPro" id="IPR001199">
    <property type="entry name" value="Cyt_B5-like_heme/steroid-bd"/>
</dbReference>
<evidence type="ECO:0000256" key="1">
    <source>
        <dbReference type="ARBA" id="ARBA00001974"/>
    </source>
</evidence>
<dbReference type="PROSITE" id="PS00191">
    <property type="entry name" value="CYTOCHROME_B5_1"/>
    <property type="match status" value="1"/>
</dbReference>
<keyword evidence="10" id="KW-1185">Reference proteome</keyword>
<evidence type="ECO:0000259" key="8">
    <source>
        <dbReference type="PROSITE" id="PS50255"/>
    </source>
</evidence>
<protein>
    <submittedName>
        <fullName evidence="9">Osmotic growth protein</fullName>
    </submittedName>
</protein>
<dbReference type="PROSITE" id="PS50255">
    <property type="entry name" value="CYTOCHROME_B5_2"/>
    <property type="match status" value="1"/>
</dbReference>
<dbReference type="InterPro" id="IPR036188">
    <property type="entry name" value="FAD/NAD-bd_sf"/>
</dbReference>
<dbReference type="Proteomes" id="UP001479436">
    <property type="component" value="Unassembled WGS sequence"/>
</dbReference>
<evidence type="ECO:0000313" key="10">
    <source>
        <dbReference type="Proteomes" id="UP001479436"/>
    </source>
</evidence>
<evidence type="ECO:0000256" key="5">
    <source>
        <dbReference type="ARBA" id="ARBA00022827"/>
    </source>
</evidence>
<dbReference type="Gene3D" id="3.50.50.60">
    <property type="entry name" value="FAD/NAD(P)-binding domain"/>
    <property type="match status" value="1"/>
</dbReference>
<keyword evidence="4" id="KW-0479">Metal-binding</keyword>
<dbReference type="PANTHER" id="PTHR43400">
    <property type="entry name" value="FUMARATE REDUCTASE"/>
    <property type="match status" value="1"/>
</dbReference>
<keyword evidence="3" id="KW-0285">Flavoprotein</keyword>
<keyword evidence="2" id="KW-0349">Heme</keyword>
<dbReference type="Gene3D" id="3.90.700.10">
    <property type="entry name" value="Succinate dehydrogenase/fumarate reductase flavoprotein, catalytic domain"/>
    <property type="match status" value="1"/>
</dbReference>
<dbReference type="SUPFAM" id="SSF51905">
    <property type="entry name" value="FAD/NAD(P)-binding domain"/>
    <property type="match status" value="1"/>
</dbReference>
<dbReference type="InterPro" id="IPR018506">
    <property type="entry name" value="Cyt_B5_heme-BS"/>
</dbReference>
<dbReference type="InterPro" id="IPR050315">
    <property type="entry name" value="FAD-oxidoreductase_2"/>
</dbReference>
<keyword evidence="7" id="KW-0408">Iron</keyword>
<dbReference type="PANTHER" id="PTHR43400:SF1">
    <property type="entry name" value="FUMARATE REDUCTASE"/>
    <property type="match status" value="1"/>
</dbReference>
<comment type="caution">
    <text evidence="9">The sequence shown here is derived from an EMBL/GenBank/DDBJ whole genome shotgun (WGS) entry which is preliminary data.</text>
</comment>
<evidence type="ECO:0000256" key="7">
    <source>
        <dbReference type="ARBA" id="ARBA00023004"/>
    </source>
</evidence>
<evidence type="ECO:0000256" key="4">
    <source>
        <dbReference type="ARBA" id="ARBA00022723"/>
    </source>
</evidence>
<name>A0ABR2W580_9FUNG</name>
<evidence type="ECO:0000313" key="9">
    <source>
        <dbReference type="EMBL" id="KAK9720614.1"/>
    </source>
</evidence>
<dbReference type="Gene3D" id="3.10.120.10">
    <property type="entry name" value="Cytochrome b5-like heme/steroid binding domain"/>
    <property type="match status" value="1"/>
</dbReference>
<dbReference type="InterPro" id="IPR027477">
    <property type="entry name" value="Succ_DH/fumarate_Rdtase_cat_sf"/>
</dbReference>
<dbReference type="InterPro" id="IPR010960">
    <property type="entry name" value="Flavocytochrome_c"/>
</dbReference>
<dbReference type="SUPFAM" id="SSF55856">
    <property type="entry name" value="Cytochrome b5-like heme/steroid binding domain"/>
    <property type="match status" value="1"/>
</dbReference>
<comment type="cofactor">
    <cofactor evidence="1">
        <name>FAD</name>
        <dbReference type="ChEBI" id="CHEBI:57692"/>
    </cofactor>
</comment>
<organism evidence="9 10">
    <name type="scientific">Basidiobolus ranarum</name>
    <dbReference type="NCBI Taxonomy" id="34480"/>
    <lineage>
        <taxon>Eukaryota</taxon>
        <taxon>Fungi</taxon>
        <taxon>Fungi incertae sedis</taxon>
        <taxon>Zoopagomycota</taxon>
        <taxon>Entomophthoromycotina</taxon>
        <taxon>Basidiobolomycetes</taxon>
        <taxon>Basidiobolales</taxon>
        <taxon>Basidiobolaceae</taxon>
        <taxon>Basidiobolus</taxon>
    </lineage>
</organism>
<dbReference type="Pfam" id="PF00890">
    <property type="entry name" value="FAD_binding_2"/>
    <property type="match status" value="1"/>
</dbReference>
<dbReference type="InterPro" id="IPR003953">
    <property type="entry name" value="FAD-dep_OxRdtase_2_FAD-bd"/>
</dbReference>
<dbReference type="EMBL" id="JASJQH010007008">
    <property type="protein sequence ID" value="KAK9720614.1"/>
    <property type="molecule type" value="Genomic_DNA"/>
</dbReference>
<evidence type="ECO:0000256" key="2">
    <source>
        <dbReference type="ARBA" id="ARBA00022617"/>
    </source>
</evidence>
<sequence>MSNQTMQHKAIVVGGGLSGLAAAHAVYECGGNVILIDKSSFYGGNSTKATSGINGALTRTQIKQGIQDSVEAFYEDTAKSARDLIQPELVKVLTGDSASAIEWLQERFNLDLSLLSRLGGHSFQRTHRGKEKFPGMTITYALMEKLEELAKKEPHRVQCITKAKATNLIRDDNNAVIGIEYERKGEKFIEYGPVILATGGFAADFTDNSLIKKYRPEWVDLPTSNGDFSTGDGHKMAMSIGGSMIHMDKIQVHPTGLIDPKDPEAKVKFLAAEALRGVGGILINAEGKRFCDELGHRDYVTGEMWKTKSPIRLLLNSSASSSLEWHCKHYVGRGLMRKFASGEELAKEMGCDPKMLEETFNQYNGYAEKKNDPFGKRFFHNAPFKMNDEYHVALMTPVLHYTMGGVEIDPESRVKGTDGLIQGLFACGELAGGVHGANRLGGSSLLGCVVFGRVAGNSASRYMFQNLASSTSVGSESEVAVRRLVNLANQLGAQIKLNVVPEENRVQVDIKVNGNGFQQAPAIASKQEQSQEAKEQPKKVELKEYSLDDIAKHNTEKDCWVVVNGQVLDVTDFLSDHPGGKKSILLFAGRDASKEFNMLHEPNVIEKYSPECVIGTLKK</sequence>
<accession>A0ABR2W580</accession>
<reference evidence="9 10" key="1">
    <citation type="submission" date="2023-04" db="EMBL/GenBank/DDBJ databases">
        <title>Genome of Basidiobolus ranarum AG-B5.</title>
        <authorList>
            <person name="Stajich J.E."/>
            <person name="Carter-House D."/>
            <person name="Gryganskyi A."/>
        </authorList>
    </citation>
    <scope>NUCLEOTIDE SEQUENCE [LARGE SCALE GENOMIC DNA]</scope>
    <source>
        <strain evidence="9 10">AG-B5</strain>
    </source>
</reference>
<evidence type="ECO:0000256" key="6">
    <source>
        <dbReference type="ARBA" id="ARBA00023002"/>
    </source>
</evidence>
<dbReference type="SUPFAM" id="SSF56425">
    <property type="entry name" value="Succinate dehydrogenase/fumarate reductase flavoprotein, catalytic domain"/>
    <property type="match status" value="1"/>
</dbReference>
<dbReference type="SMART" id="SM01117">
    <property type="entry name" value="Cyt-b5"/>
    <property type="match status" value="1"/>
</dbReference>
<dbReference type="NCBIfam" id="TIGR01813">
    <property type="entry name" value="flavo_cyto_c"/>
    <property type="match status" value="1"/>
</dbReference>
<dbReference type="Pfam" id="PF00173">
    <property type="entry name" value="Cyt-b5"/>
    <property type="match status" value="1"/>
</dbReference>
<keyword evidence="6" id="KW-0560">Oxidoreductase</keyword>
<keyword evidence="5" id="KW-0274">FAD</keyword>
<feature type="domain" description="Cytochrome b5 heme-binding" evidence="8">
    <location>
        <begin position="542"/>
        <end position="618"/>
    </location>
</feature>
<dbReference type="InterPro" id="IPR036400">
    <property type="entry name" value="Cyt_B5-like_heme/steroid_sf"/>
</dbReference>
<evidence type="ECO:0000256" key="3">
    <source>
        <dbReference type="ARBA" id="ARBA00022630"/>
    </source>
</evidence>
<gene>
    <name evidence="9" type="primary">OSM2_1</name>
    <name evidence="9" type="ORF">K7432_004049</name>
</gene>
<proteinExistence type="predicted"/>